<evidence type="ECO:0000313" key="3">
    <source>
        <dbReference type="Proteomes" id="UP000649259"/>
    </source>
</evidence>
<feature type="region of interest" description="Disordered" evidence="1">
    <location>
        <begin position="101"/>
        <end position="120"/>
    </location>
</feature>
<organism evidence="2 3">
    <name type="scientific">Streptomyces asoensis</name>
    <dbReference type="NCBI Taxonomy" id="249586"/>
    <lineage>
        <taxon>Bacteria</taxon>
        <taxon>Bacillati</taxon>
        <taxon>Actinomycetota</taxon>
        <taxon>Actinomycetes</taxon>
        <taxon>Kitasatosporales</taxon>
        <taxon>Streptomycetaceae</taxon>
        <taxon>Streptomyces</taxon>
    </lineage>
</organism>
<dbReference type="GeneID" id="91468451"/>
<dbReference type="SUPFAM" id="SSF52540">
    <property type="entry name" value="P-loop containing nucleoside triphosphate hydrolases"/>
    <property type="match status" value="1"/>
</dbReference>
<dbReference type="EMBL" id="BNEB01000001">
    <property type="protein sequence ID" value="GHI58876.1"/>
    <property type="molecule type" value="Genomic_DNA"/>
</dbReference>
<evidence type="ECO:0008006" key="4">
    <source>
        <dbReference type="Google" id="ProtNLM"/>
    </source>
</evidence>
<protein>
    <recommendedName>
        <fullName evidence="4">HTH cro/C1-type domain-containing protein</fullName>
    </recommendedName>
</protein>
<dbReference type="RefSeq" id="WP_189917547.1">
    <property type="nucleotide sequence ID" value="NZ_BMSI01000001.1"/>
</dbReference>
<feature type="compositionally biased region" description="Pro residues" evidence="1">
    <location>
        <begin position="104"/>
        <end position="113"/>
    </location>
</feature>
<name>A0ABQ3RSN8_9ACTN</name>
<feature type="compositionally biased region" description="Low complexity" evidence="1">
    <location>
        <begin position="1231"/>
        <end position="1244"/>
    </location>
</feature>
<evidence type="ECO:0000256" key="1">
    <source>
        <dbReference type="SAM" id="MobiDB-lite"/>
    </source>
</evidence>
<gene>
    <name evidence="2" type="ORF">Saso_05260</name>
</gene>
<evidence type="ECO:0000313" key="2">
    <source>
        <dbReference type="EMBL" id="GHI58876.1"/>
    </source>
</evidence>
<proteinExistence type="predicted"/>
<reference evidence="3" key="1">
    <citation type="submission" date="2023-07" db="EMBL/GenBank/DDBJ databases">
        <title>Whole genome shotgun sequence of Streptomyces cacaoi subsp. asoensis NBRC 13813.</title>
        <authorList>
            <person name="Komaki H."/>
            <person name="Tamura T."/>
        </authorList>
    </citation>
    <scope>NUCLEOTIDE SEQUENCE [LARGE SCALE GENOMIC DNA]</scope>
    <source>
        <strain evidence="3">NBRC 13813</strain>
    </source>
</reference>
<keyword evidence="3" id="KW-1185">Reference proteome</keyword>
<comment type="caution">
    <text evidence="2">The sequence shown here is derived from an EMBL/GenBank/DDBJ whole genome shotgun (WGS) entry which is preliminary data.</text>
</comment>
<sequence length="1244" mass="134429">MTAPPTGPVADFCAELNRLVRMCPVTQKDIAESLGLSRPSVSELLNGRRRTPPDWTVVGGIVDLCARRYGTSAPPPPGVRLDARWWKSRLEGLVWTFESRPPRPDAVPGPHPPAASARTVTPAELPETTDVFAATVMDASRAVLVLAHGDDDLAYAMKKLLANEAEQHHALGVLLDRFPERVRAAHGVHRAALLQAARVALASVAAAGSGVQPFVHGGRRSVVGGAARAYGWPAHPGTPDGLPPLPADPALRENIDLARIEAPHDRAVLDAYRALAAPLAADCPEFAVAAGLPCDLAGGHTGLAGLGALLARFAGRPDPPPSARPLLDGPITTLDVRGPGLPSLADGYVNPRYRLAGPGGDGLQQGAASDKWWQERPCHEDLERFLAAHLLGLPALLAPLIVLGHPGAGKSLLTKLLTARLPATEFRPLRVELRHTPADADIQTQLEHALRRATGRSGTWPDWAEREPGAIPVVLLDGFDELLQAGAQRLDSAMQWAYLRDVEWFQRREAEAGRPLAVIVTSRTVVAARAEISQQSQVVRLEPFDTSEVERWLTAWNATNLAYLERRGLRPLTPDVLAPHRDLAAHPLLLLMLALYDADANSLRRLRDEDISRTELYDRLLTTFVRRQLVKDGPLPVTVEQGAVRAELHRLSVIALGMFQRGAQAITGGQAEEDLRTLADGATGDELLFGRFFFVHEAQAVVAEQRLRSYEFMHATFGEHLTARLVERALRDLPARPEGAQEPPDDADLYALLSFTPLTDRGQIVQNLADMISGWEPPGQREALPRLLAGLFAGIPWEAPHRRPHAYAPTRQTRAYRDAVYGANLLLIGVLAAAGAGAGLHASDFLGADDLVDRWRRQTLLWQSQLSRESWDVYTSLLRPERVWRAAAGGSGGGPRPDLRLGTGRVPFVQHDLGWPLGFADTGGSAPLTVDAGAEDDVPNVARRVMFGGERDAELLLDVVHPLLHRLPSALRTHGADRDGHLRSAGQALAALLARDVYDDALLPDLYVRCLNAVLALPAGEADLVLEAVCQRLGHDADGMSDDELHTVIGHLNECLERVGAGSSRAAVAVCVERVLGRGDRALGAEVAALQAYALQDPLTDPVMLVRLTRAGRSAAFLGTLHRRGRDRLVGVFDACVDDPVLPVIAACHPFAVIELLRLARELGLDDWLAARTAELLVLLPDNAFGLLRPSDLGFLRDAIPDGGYAYEREFTEVEKCFRPKPGPRAHTGRGRAPAEPGAGPRPA</sequence>
<dbReference type="Proteomes" id="UP000649259">
    <property type="component" value="Unassembled WGS sequence"/>
</dbReference>
<dbReference type="InterPro" id="IPR027417">
    <property type="entry name" value="P-loop_NTPase"/>
</dbReference>
<accession>A0ABQ3RSN8</accession>
<feature type="region of interest" description="Disordered" evidence="1">
    <location>
        <begin position="1218"/>
        <end position="1244"/>
    </location>
</feature>